<name>A0A2S7X2G9_9GAMM</name>
<comment type="caution">
    <text evidence="1">The sequence shown here is derived from an EMBL/GenBank/DDBJ whole genome shotgun (WGS) entry which is preliminary data.</text>
</comment>
<dbReference type="RefSeq" id="WP_105055887.1">
    <property type="nucleotide sequence ID" value="NZ_CAWNRT010000002.1"/>
</dbReference>
<protein>
    <submittedName>
        <fullName evidence="1">Uncharacterized protein</fullName>
    </submittedName>
</protein>
<proteinExistence type="predicted"/>
<dbReference type="AlphaFoldDB" id="A0A2S7X2G9"/>
<dbReference type="Proteomes" id="UP000239263">
    <property type="component" value="Unassembled WGS sequence"/>
</dbReference>
<reference evidence="1 2" key="1">
    <citation type="submission" date="2016-12" db="EMBL/GenBank/DDBJ databases">
        <title>Diversity of luminous bacteria.</title>
        <authorList>
            <person name="Yoshizawa S."/>
            <person name="Kogure K."/>
        </authorList>
    </citation>
    <scope>NUCLEOTIDE SEQUENCE [LARGE SCALE GENOMIC DNA]</scope>
    <source>
        <strain evidence="1 2">ATCC 33715</strain>
    </source>
</reference>
<dbReference type="OrthoDB" id="5918311at2"/>
<dbReference type="EMBL" id="MSCO01000002">
    <property type="protein sequence ID" value="PQJ84424.1"/>
    <property type="molecule type" value="Genomic_DNA"/>
</dbReference>
<evidence type="ECO:0000313" key="1">
    <source>
        <dbReference type="EMBL" id="PQJ84424.1"/>
    </source>
</evidence>
<sequence length="66" mass="7531">MKPEFVYSVPEELGSTGQATAEREAEALYSELTDRGARNMTEIKIEIKDMNVIASWVIDGERYYNN</sequence>
<evidence type="ECO:0000313" key="2">
    <source>
        <dbReference type="Proteomes" id="UP000239263"/>
    </source>
</evidence>
<gene>
    <name evidence="1" type="ORF">BTO22_12865</name>
</gene>
<accession>A0A2S7X2G9</accession>
<organism evidence="1 2">
    <name type="scientific">Aliivibrio sifiae</name>
    <dbReference type="NCBI Taxonomy" id="566293"/>
    <lineage>
        <taxon>Bacteria</taxon>
        <taxon>Pseudomonadati</taxon>
        <taxon>Pseudomonadota</taxon>
        <taxon>Gammaproteobacteria</taxon>
        <taxon>Vibrionales</taxon>
        <taxon>Vibrionaceae</taxon>
        <taxon>Aliivibrio</taxon>
    </lineage>
</organism>